<evidence type="ECO:0000313" key="1">
    <source>
        <dbReference type="EMBL" id="RVW65584.1"/>
    </source>
</evidence>
<sequence length="70" mass="8156">MWLHSSEGGGWTSNFSRLLNDWKIETVECFLSRLQDKMVDVEREARCFRRKQKVNPSLLSPSILSLGWEG</sequence>
<reference evidence="1 2" key="1">
    <citation type="journal article" date="2018" name="PLoS Genet.">
        <title>Population sequencing reveals clonal diversity and ancestral inbreeding in the grapevine cultivar Chardonnay.</title>
        <authorList>
            <person name="Roach M.J."/>
            <person name="Johnson D.L."/>
            <person name="Bohlmann J."/>
            <person name="van Vuuren H.J."/>
            <person name="Jones S.J."/>
            <person name="Pretorius I.S."/>
            <person name="Schmidt S.A."/>
            <person name="Borneman A.R."/>
        </authorList>
    </citation>
    <scope>NUCLEOTIDE SEQUENCE [LARGE SCALE GENOMIC DNA]</scope>
    <source>
        <strain evidence="2">cv. Chardonnay</strain>
        <tissue evidence="1">Leaf</tissue>
    </source>
</reference>
<dbReference type="EMBL" id="QGNW01000687">
    <property type="protein sequence ID" value="RVW65584.1"/>
    <property type="molecule type" value="Genomic_DNA"/>
</dbReference>
<organism evidence="1 2">
    <name type="scientific">Vitis vinifera</name>
    <name type="common">Grape</name>
    <dbReference type="NCBI Taxonomy" id="29760"/>
    <lineage>
        <taxon>Eukaryota</taxon>
        <taxon>Viridiplantae</taxon>
        <taxon>Streptophyta</taxon>
        <taxon>Embryophyta</taxon>
        <taxon>Tracheophyta</taxon>
        <taxon>Spermatophyta</taxon>
        <taxon>Magnoliopsida</taxon>
        <taxon>eudicotyledons</taxon>
        <taxon>Gunneridae</taxon>
        <taxon>Pentapetalae</taxon>
        <taxon>rosids</taxon>
        <taxon>Vitales</taxon>
        <taxon>Vitaceae</taxon>
        <taxon>Viteae</taxon>
        <taxon>Vitis</taxon>
    </lineage>
</organism>
<name>A0A438G063_VITVI</name>
<comment type="caution">
    <text evidence="1">The sequence shown here is derived from an EMBL/GenBank/DDBJ whole genome shotgun (WGS) entry which is preliminary data.</text>
</comment>
<dbReference type="AlphaFoldDB" id="A0A438G063"/>
<protein>
    <submittedName>
        <fullName evidence="1">Uncharacterized protein</fullName>
    </submittedName>
</protein>
<evidence type="ECO:0000313" key="2">
    <source>
        <dbReference type="Proteomes" id="UP000288805"/>
    </source>
</evidence>
<proteinExistence type="predicted"/>
<gene>
    <name evidence="1" type="ORF">CK203_033161</name>
</gene>
<accession>A0A438G063</accession>
<dbReference type="Proteomes" id="UP000288805">
    <property type="component" value="Unassembled WGS sequence"/>
</dbReference>